<evidence type="ECO:0000256" key="1">
    <source>
        <dbReference type="ARBA" id="ARBA00022801"/>
    </source>
</evidence>
<accession>A0ABS5CLU9</accession>
<comment type="caution">
    <text evidence="3">The sequence shown here is derived from an EMBL/GenBank/DDBJ whole genome shotgun (WGS) entry which is preliminary data.</text>
</comment>
<organism evidence="3 4">
    <name type="scientific">Paenibacillus lignilyticus</name>
    <dbReference type="NCBI Taxonomy" id="1172615"/>
    <lineage>
        <taxon>Bacteria</taxon>
        <taxon>Bacillati</taxon>
        <taxon>Bacillota</taxon>
        <taxon>Bacilli</taxon>
        <taxon>Bacillales</taxon>
        <taxon>Paenibacillaceae</taxon>
        <taxon>Paenibacillus</taxon>
    </lineage>
</organism>
<dbReference type="PANTHER" id="PTHR35561:SF1">
    <property type="entry name" value="RNA 2',3'-CYCLIC PHOSPHODIESTERASE"/>
    <property type="match status" value="1"/>
</dbReference>
<dbReference type="HAMAP" id="MF_01940">
    <property type="entry name" value="RNA_CPDase"/>
    <property type="match status" value="1"/>
</dbReference>
<proteinExistence type="inferred from homology"/>
<dbReference type="EMBL" id="JAGKSP010000024">
    <property type="protein sequence ID" value="MBP3966839.1"/>
    <property type="molecule type" value="Genomic_DNA"/>
</dbReference>
<name>A0ABS5CLU9_9BACL</name>
<feature type="active site" description="Proton acceptor" evidence="2">
    <location>
        <position position="137"/>
    </location>
</feature>
<evidence type="ECO:0000313" key="4">
    <source>
        <dbReference type="Proteomes" id="UP000673394"/>
    </source>
</evidence>
<dbReference type="Pfam" id="PF13563">
    <property type="entry name" value="2_5_RNA_ligase2"/>
    <property type="match status" value="1"/>
</dbReference>
<dbReference type="PANTHER" id="PTHR35561">
    <property type="entry name" value="RNA 2',3'-CYCLIC PHOSPHODIESTERASE"/>
    <property type="match status" value="1"/>
</dbReference>
<evidence type="ECO:0000256" key="2">
    <source>
        <dbReference type="HAMAP-Rule" id="MF_01940"/>
    </source>
</evidence>
<protein>
    <recommendedName>
        <fullName evidence="2">RNA 2',3'-cyclic phosphodiesterase</fullName>
        <shortName evidence="2">RNA 2',3'-CPDase</shortName>
        <ecNumber evidence="2">3.1.4.58</ecNumber>
    </recommendedName>
</protein>
<dbReference type="RefSeq" id="WP_210664038.1">
    <property type="nucleotide sequence ID" value="NZ_JAGKSP010000024.1"/>
</dbReference>
<evidence type="ECO:0000313" key="3">
    <source>
        <dbReference type="EMBL" id="MBP3966839.1"/>
    </source>
</evidence>
<keyword evidence="1 2" id="KW-0378">Hydrolase</keyword>
<dbReference type="InterPro" id="IPR009097">
    <property type="entry name" value="Cyclic_Pdiesterase"/>
</dbReference>
<dbReference type="Proteomes" id="UP000673394">
    <property type="component" value="Unassembled WGS sequence"/>
</dbReference>
<comment type="similarity">
    <text evidence="2">Belongs to the 2H phosphoesterase superfamily. ThpR family.</text>
</comment>
<dbReference type="NCBIfam" id="TIGR02258">
    <property type="entry name" value="2_5_ligase"/>
    <property type="match status" value="1"/>
</dbReference>
<keyword evidence="4" id="KW-1185">Reference proteome</keyword>
<dbReference type="Gene3D" id="3.90.1140.10">
    <property type="entry name" value="Cyclic phosphodiesterase"/>
    <property type="match status" value="1"/>
</dbReference>
<feature type="short sequence motif" description="HXTX 1" evidence="2">
    <location>
        <begin position="51"/>
        <end position="54"/>
    </location>
</feature>
<feature type="active site" description="Proton donor" evidence="2">
    <location>
        <position position="51"/>
    </location>
</feature>
<gene>
    <name evidence="3" type="primary">thpR</name>
    <name evidence="3" type="ORF">I8J30_29560</name>
</gene>
<reference evidence="3 4" key="1">
    <citation type="submission" date="2021-04" db="EMBL/GenBank/DDBJ databases">
        <title>Paenibacillus sp. DLE-14 whole genome sequence.</title>
        <authorList>
            <person name="Ham Y.J."/>
        </authorList>
    </citation>
    <scope>NUCLEOTIDE SEQUENCE [LARGE SCALE GENOMIC DNA]</scope>
    <source>
        <strain evidence="3 4">DLE-14</strain>
    </source>
</reference>
<dbReference type="SUPFAM" id="SSF55144">
    <property type="entry name" value="LigT-like"/>
    <property type="match status" value="1"/>
</dbReference>
<dbReference type="InterPro" id="IPR004175">
    <property type="entry name" value="RNA_CPDase"/>
</dbReference>
<sequence length="199" mass="21970">MHTPATASSEMVRLFAAVSVPDTIKQSLSILCEDIKSELPFRKWAHMDDYHITLQFLGDTPSALVPAISTALREAASVPAFELRVASLGVFGRPIRPSVLWAGVEGDVEQLHKLQQNVARKLKPLGLMPESRSYNPHLTLARNYAGVESFELSRLSGFKVPTTPSGSPLQWTAKAITLYQSHLQRRPMYEAISVAPLVH</sequence>
<feature type="short sequence motif" description="HXTX 2" evidence="2">
    <location>
        <begin position="137"/>
        <end position="140"/>
    </location>
</feature>
<comment type="catalytic activity">
    <reaction evidence="2">
        <text>a 3'-end 2',3'-cyclophospho-ribonucleotide-RNA + H2O = a 3'-end 2'-phospho-ribonucleotide-RNA + H(+)</text>
        <dbReference type="Rhea" id="RHEA:11828"/>
        <dbReference type="Rhea" id="RHEA-COMP:10464"/>
        <dbReference type="Rhea" id="RHEA-COMP:17353"/>
        <dbReference type="ChEBI" id="CHEBI:15377"/>
        <dbReference type="ChEBI" id="CHEBI:15378"/>
        <dbReference type="ChEBI" id="CHEBI:83064"/>
        <dbReference type="ChEBI" id="CHEBI:173113"/>
        <dbReference type="EC" id="3.1.4.58"/>
    </reaction>
</comment>
<dbReference type="EC" id="3.1.4.58" evidence="2"/>
<comment type="function">
    <text evidence="2">Hydrolyzes RNA 2',3'-cyclic phosphodiester to an RNA 2'-phosphomonoester.</text>
</comment>